<dbReference type="PROSITE" id="PS00108">
    <property type="entry name" value="PROTEIN_KINASE_ST"/>
    <property type="match status" value="1"/>
</dbReference>
<dbReference type="Pfam" id="PF00069">
    <property type="entry name" value="Pkinase"/>
    <property type="match status" value="1"/>
</dbReference>
<evidence type="ECO:0000256" key="4">
    <source>
        <dbReference type="RuleBase" id="RU000304"/>
    </source>
</evidence>
<dbReference type="SMART" id="SM00220">
    <property type="entry name" value="S_TKc"/>
    <property type="match status" value="1"/>
</dbReference>
<dbReference type="InterPro" id="IPR000719">
    <property type="entry name" value="Prot_kinase_dom"/>
</dbReference>
<keyword evidence="4" id="KW-0723">Serine/threonine-protein kinase</keyword>
<keyword evidence="4" id="KW-0808">Transferase</keyword>
<gene>
    <name evidence="6" type="ORF">FGO68_gene431</name>
</gene>
<evidence type="ECO:0000313" key="6">
    <source>
        <dbReference type="EMBL" id="TNV79752.1"/>
    </source>
</evidence>
<dbReference type="GO" id="GO:0004674">
    <property type="term" value="F:protein serine/threonine kinase activity"/>
    <property type="evidence" value="ECO:0007669"/>
    <property type="project" value="UniProtKB-KW"/>
</dbReference>
<reference evidence="6" key="1">
    <citation type="submission" date="2019-06" db="EMBL/GenBank/DDBJ databases">
        <authorList>
            <person name="Zheng W."/>
        </authorList>
    </citation>
    <scope>NUCLEOTIDE SEQUENCE</scope>
    <source>
        <strain evidence="6">QDHG01</strain>
    </source>
</reference>
<dbReference type="OrthoDB" id="4062651at2759"/>
<evidence type="ECO:0000256" key="1">
    <source>
        <dbReference type="ARBA" id="ARBA00022741"/>
    </source>
</evidence>
<keyword evidence="1 3" id="KW-0547">Nucleotide-binding</keyword>
<keyword evidence="2 3" id="KW-0067">ATP-binding</keyword>
<dbReference type="Proteomes" id="UP000785679">
    <property type="component" value="Unassembled WGS sequence"/>
</dbReference>
<protein>
    <recommendedName>
        <fullName evidence="5">Protein kinase domain-containing protein</fullName>
    </recommendedName>
</protein>
<organism evidence="6 7">
    <name type="scientific">Halteria grandinella</name>
    <dbReference type="NCBI Taxonomy" id="5974"/>
    <lineage>
        <taxon>Eukaryota</taxon>
        <taxon>Sar</taxon>
        <taxon>Alveolata</taxon>
        <taxon>Ciliophora</taxon>
        <taxon>Intramacronucleata</taxon>
        <taxon>Spirotrichea</taxon>
        <taxon>Stichotrichia</taxon>
        <taxon>Sporadotrichida</taxon>
        <taxon>Halteriidae</taxon>
        <taxon>Halteria</taxon>
    </lineage>
</organism>
<dbReference type="PROSITE" id="PS00107">
    <property type="entry name" value="PROTEIN_KINASE_ATP"/>
    <property type="match status" value="1"/>
</dbReference>
<dbReference type="EMBL" id="RRYP01008472">
    <property type="protein sequence ID" value="TNV79752.1"/>
    <property type="molecule type" value="Genomic_DNA"/>
</dbReference>
<dbReference type="Gene3D" id="3.30.200.20">
    <property type="entry name" value="Phosphorylase Kinase, domain 1"/>
    <property type="match status" value="1"/>
</dbReference>
<evidence type="ECO:0000313" key="7">
    <source>
        <dbReference type="Proteomes" id="UP000785679"/>
    </source>
</evidence>
<dbReference type="InterPro" id="IPR011009">
    <property type="entry name" value="Kinase-like_dom_sf"/>
</dbReference>
<evidence type="ECO:0000256" key="3">
    <source>
        <dbReference type="PROSITE-ProRule" id="PRU10141"/>
    </source>
</evidence>
<dbReference type="InterPro" id="IPR017441">
    <property type="entry name" value="Protein_kinase_ATP_BS"/>
</dbReference>
<keyword evidence="7" id="KW-1185">Reference proteome</keyword>
<dbReference type="PROSITE" id="PS50011">
    <property type="entry name" value="PROTEIN_KINASE_DOM"/>
    <property type="match status" value="1"/>
</dbReference>
<proteinExistence type="inferred from homology"/>
<dbReference type="GO" id="GO:0005524">
    <property type="term" value="F:ATP binding"/>
    <property type="evidence" value="ECO:0007669"/>
    <property type="project" value="UniProtKB-UniRule"/>
</dbReference>
<keyword evidence="4" id="KW-0418">Kinase</keyword>
<dbReference type="InterPro" id="IPR008271">
    <property type="entry name" value="Ser/Thr_kinase_AS"/>
</dbReference>
<comment type="similarity">
    <text evidence="4">Belongs to the protein kinase superfamily.</text>
</comment>
<dbReference type="GO" id="GO:0044773">
    <property type="term" value="P:mitotic DNA damage checkpoint signaling"/>
    <property type="evidence" value="ECO:0007669"/>
    <property type="project" value="TreeGrafter"/>
</dbReference>
<sequence length="492" mass="55283">MTANQPLLDLPKTPHTIEDLLSTNKRYVPMKLIGEGSYGQVWLARDTLQERDVAIKVFTCAFGQTQGATLKIGQAVATELSIMRQLQPARHPNIVQVYDYIESKQSKDNPEGSAKTSRDLVAIVMEYLPLTLEDLMTSKAHLLKASPQLILDLIKELTTALCFLHSCGVIHRDIKPSNILLTLTDNKLTSLKLIDFSISKTLQEPSVDILNDLFTRGVLDLDSNRLTRNVTTRPYRAPEVALLTPYSYQVDMWAVGCILAELLMGSLSGQRELLFQAHLCQPLSPIPRHISEANSEWTTKEEYLMKYPDLLVLHAKFYGRFDGESVGFLGNVMQREYMGKLCCLPIKYCYSRKRRLPTLSDFEGCFSPDQVSLLKSLLQFNPDLRLSARQCLDTHFPPSSPTTEIAPIQVDGSYIRTAKTSKEVSAFISMEGKAIQKLYDDHSTTSTRDTSLDLVGTTESKCDIPRPLGVQGKKKLKRVKNLRTLADVVKLR</sequence>
<name>A0A8J8NQM6_HALGN</name>
<comment type="caution">
    <text evidence="6">The sequence shown here is derived from an EMBL/GenBank/DDBJ whole genome shotgun (WGS) entry which is preliminary data.</text>
</comment>
<feature type="domain" description="Protein kinase" evidence="5">
    <location>
        <begin position="27"/>
        <end position="397"/>
    </location>
</feature>
<feature type="binding site" evidence="3">
    <location>
        <position position="56"/>
    </location>
    <ligand>
        <name>ATP</name>
        <dbReference type="ChEBI" id="CHEBI:30616"/>
    </ligand>
</feature>
<accession>A0A8J8NQM6</accession>
<dbReference type="PANTHER" id="PTHR44167">
    <property type="entry name" value="OVARIAN-SPECIFIC SERINE/THREONINE-PROTEIN KINASE LOK-RELATED"/>
    <property type="match status" value="1"/>
</dbReference>
<evidence type="ECO:0000259" key="5">
    <source>
        <dbReference type="PROSITE" id="PS50011"/>
    </source>
</evidence>
<dbReference type="Gene3D" id="1.10.510.10">
    <property type="entry name" value="Transferase(Phosphotransferase) domain 1"/>
    <property type="match status" value="1"/>
</dbReference>
<dbReference type="AlphaFoldDB" id="A0A8J8NQM6"/>
<dbReference type="SUPFAM" id="SSF56112">
    <property type="entry name" value="Protein kinase-like (PK-like)"/>
    <property type="match status" value="1"/>
</dbReference>
<dbReference type="PANTHER" id="PTHR44167:SF30">
    <property type="entry name" value="PHOSPHORYLASE KINASE"/>
    <property type="match status" value="1"/>
</dbReference>
<dbReference type="GO" id="GO:0005634">
    <property type="term" value="C:nucleus"/>
    <property type="evidence" value="ECO:0007669"/>
    <property type="project" value="TreeGrafter"/>
</dbReference>
<evidence type="ECO:0000256" key="2">
    <source>
        <dbReference type="ARBA" id="ARBA00022840"/>
    </source>
</evidence>